<protein>
    <submittedName>
        <fullName evidence="1">Uncharacterized protein</fullName>
    </submittedName>
</protein>
<accession>A0AA38H098</accession>
<evidence type="ECO:0000313" key="2">
    <source>
        <dbReference type="Proteomes" id="UP000824469"/>
    </source>
</evidence>
<organism evidence="1 2">
    <name type="scientific">Taxus chinensis</name>
    <name type="common">Chinese yew</name>
    <name type="synonym">Taxus wallichiana var. chinensis</name>
    <dbReference type="NCBI Taxonomy" id="29808"/>
    <lineage>
        <taxon>Eukaryota</taxon>
        <taxon>Viridiplantae</taxon>
        <taxon>Streptophyta</taxon>
        <taxon>Embryophyta</taxon>
        <taxon>Tracheophyta</taxon>
        <taxon>Spermatophyta</taxon>
        <taxon>Pinopsida</taxon>
        <taxon>Pinidae</taxon>
        <taxon>Conifers II</taxon>
        <taxon>Cupressales</taxon>
        <taxon>Taxaceae</taxon>
        <taxon>Taxus</taxon>
    </lineage>
</organism>
<keyword evidence="2" id="KW-1185">Reference proteome</keyword>
<feature type="non-terminal residue" evidence="1">
    <location>
        <position position="72"/>
    </location>
</feature>
<feature type="non-terminal residue" evidence="1">
    <location>
        <position position="1"/>
    </location>
</feature>
<dbReference type="Proteomes" id="UP000824469">
    <property type="component" value="Unassembled WGS sequence"/>
</dbReference>
<proteinExistence type="predicted"/>
<dbReference type="EMBL" id="JAHRHJ020000001">
    <property type="protein sequence ID" value="KAH9330895.1"/>
    <property type="molecule type" value="Genomic_DNA"/>
</dbReference>
<name>A0AA38H098_TAXCH</name>
<evidence type="ECO:0000313" key="1">
    <source>
        <dbReference type="EMBL" id="KAH9330895.1"/>
    </source>
</evidence>
<dbReference type="AlphaFoldDB" id="A0AA38H098"/>
<comment type="caution">
    <text evidence="1">The sequence shown here is derived from an EMBL/GenBank/DDBJ whole genome shotgun (WGS) entry which is preliminary data.</text>
</comment>
<gene>
    <name evidence="1" type="ORF">KI387_003003</name>
</gene>
<sequence>KVSSVAFQSKFRPSKRFLLGTKQKRHWNRVSVVAEMDNSPVFVNPSELASSVGESFGGNGISIAVSSSSAES</sequence>
<reference evidence="1 2" key="1">
    <citation type="journal article" date="2021" name="Nat. Plants">
        <title>The Taxus genome provides insights into paclitaxel biosynthesis.</title>
        <authorList>
            <person name="Xiong X."/>
            <person name="Gou J."/>
            <person name="Liao Q."/>
            <person name="Li Y."/>
            <person name="Zhou Q."/>
            <person name="Bi G."/>
            <person name="Li C."/>
            <person name="Du R."/>
            <person name="Wang X."/>
            <person name="Sun T."/>
            <person name="Guo L."/>
            <person name="Liang H."/>
            <person name="Lu P."/>
            <person name="Wu Y."/>
            <person name="Zhang Z."/>
            <person name="Ro D.K."/>
            <person name="Shang Y."/>
            <person name="Huang S."/>
            <person name="Yan J."/>
        </authorList>
    </citation>
    <scope>NUCLEOTIDE SEQUENCE [LARGE SCALE GENOMIC DNA]</scope>
    <source>
        <strain evidence="1">Ta-2019</strain>
    </source>
</reference>